<evidence type="ECO:0000313" key="1">
    <source>
        <dbReference type="EMBL" id="KAL3612910.1"/>
    </source>
</evidence>
<proteinExistence type="predicted"/>
<dbReference type="Proteomes" id="UP000309997">
    <property type="component" value="Unassembled WGS sequence"/>
</dbReference>
<name>A0ACC4D708_POPAL</name>
<comment type="caution">
    <text evidence="1">The sequence shown here is derived from an EMBL/GenBank/DDBJ whole genome shotgun (WGS) entry which is preliminary data.</text>
</comment>
<organism evidence="1 2">
    <name type="scientific">Populus alba</name>
    <name type="common">White poplar</name>
    <dbReference type="NCBI Taxonomy" id="43335"/>
    <lineage>
        <taxon>Eukaryota</taxon>
        <taxon>Viridiplantae</taxon>
        <taxon>Streptophyta</taxon>
        <taxon>Embryophyta</taxon>
        <taxon>Tracheophyta</taxon>
        <taxon>Spermatophyta</taxon>
        <taxon>Magnoliopsida</taxon>
        <taxon>eudicotyledons</taxon>
        <taxon>Gunneridae</taxon>
        <taxon>Pentapetalae</taxon>
        <taxon>rosids</taxon>
        <taxon>fabids</taxon>
        <taxon>Malpighiales</taxon>
        <taxon>Salicaceae</taxon>
        <taxon>Saliceae</taxon>
        <taxon>Populus</taxon>
    </lineage>
</organism>
<gene>
    <name evidence="1" type="ORF">D5086_003930</name>
</gene>
<accession>A0ACC4D708</accession>
<dbReference type="EMBL" id="RCHU02000001">
    <property type="protein sequence ID" value="KAL3612910.1"/>
    <property type="molecule type" value="Genomic_DNA"/>
</dbReference>
<protein>
    <submittedName>
        <fullName evidence="1">Uncharacterized protein</fullName>
    </submittedName>
</protein>
<evidence type="ECO:0000313" key="2">
    <source>
        <dbReference type="Proteomes" id="UP000309997"/>
    </source>
</evidence>
<reference evidence="1 2" key="1">
    <citation type="journal article" date="2024" name="Plant Biotechnol. J.">
        <title>Genome and CRISPR/Cas9 system of a widespread forest tree (Populus alba) in the world.</title>
        <authorList>
            <person name="Liu Y.J."/>
            <person name="Jiang P.F."/>
            <person name="Han X.M."/>
            <person name="Li X.Y."/>
            <person name="Wang H.M."/>
            <person name="Wang Y.J."/>
            <person name="Wang X.X."/>
            <person name="Zeng Q.Y."/>
        </authorList>
    </citation>
    <scope>NUCLEOTIDE SEQUENCE [LARGE SCALE GENOMIC DNA]</scope>
    <source>
        <strain evidence="2">cv. PAL-ZL1</strain>
    </source>
</reference>
<keyword evidence="2" id="KW-1185">Reference proteome</keyword>
<sequence length="92" mass="9939">MSFESESSLEPGVICSVGGTSGNGLFLVSEPSGFSTKWQRSVNLTEEANMVETRNTVVVDYRKHLHGGLFGDHGWLHAVEGGPRRLLVVALP</sequence>